<dbReference type="NCBIfam" id="TIGR01440">
    <property type="entry name" value="TIGR01440 family protein"/>
    <property type="match status" value="1"/>
</dbReference>
<dbReference type="Gene3D" id="3.40.50.10360">
    <property type="entry name" value="Hypothetical protein TT1679"/>
    <property type="match status" value="1"/>
</dbReference>
<keyword evidence="3" id="KW-1185">Reference proteome</keyword>
<comment type="similarity">
    <text evidence="1">Belongs to the UPF0340 family.</text>
</comment>
<accession>A0A917FNN7</accession>
<dbReference type="InterPro" id="IPR006340">
    <property type="entry name" value="DUF436"/>
</dbReference>
<dbReference type="PIRSF" id="PIRSF007510">
    <property type="entry name" value="UCP007510"/>
    <property type="match status" value="1"/>
</dbReference>
<dbReference type="RefSeq" id="WP_188528994.1">
    <property type="nucleotide sequence ID" value="NZ_BMGR01000002.1"/>
</dbReference>
<protein>
    <recommendedName>
        <fullName evidence="1">UPF0340 protein GCM10010916_06640</fullName>
    </recommendedName>
</protein>
<gene>
    <name evidence="2" type="primary">ywlG</name>
    <name evidence="2" type="ORF">GCM10010916_06640</name>
</gene>
<dbReference type="Proteomes" id="UP000644756">
    <property type="component" value="Unassembled WGS sequence"/>
</dbReference>
<evidence type="ECO:0000313" key="2">
    <source>
        <dbReference type="EMBL" id="GGF91970.1"/>
    </source>
</evidence>
<evidence type="ECO:0000256" key="1">
    <source>
        <dbReference type="HAMAP-Rule" id="MF_00800"/>
    </source>
</evidence>
<dbReference type="EMBL" id="BMGR01000002">
    <property type="protein sequence ID" value="GGF91970.1"/>
    <property type="molecule type" value="Genomic_DNA"/>
</dbReference>
<reference evidence="2" key="1">
    <citation type="journal article" date="2014" name="Int. J. Syst. Evol. Microbiol.">
        <title>Complete genome sequence of Corynebacterium casei LMG S-19264T (=DSM 44701T), isolated from a smear-ripened cheese.</title>
        <authorList>
            <consortium name="US DOE Joint Genome Institute (JGI-PGF)"/>
            <person name="Walter F."/>
            <person name="Albersmeier A."/>
            <person name="Kalinowski J."/>
            <person name="Ruckert C."/>
        </authorList>
    </citation>
    <scope>NUCLEOTIDE SEQUENCE</scope>
    <source>
        <strain evidence="2">CGMCC 1.12987</strain>
    </source>
</reference>
<dbReference type="HAMAP" id="MF_00800">
    <property type="entry name" value="UPF0340"/>
    <property type="match status" value="1"/>
</dbReference>
<comment type="caution">
    <text evidence="2">The sequence shown here is derived from an EMBL/GenBank/DDBJ whole genome shotgun (WGS) entry which is preliminary data.</text>
</comment>
<name>A0A917FNN7_9BACL</name>
<dbReference type="Pfam" id="PF04260">
    <property type="entry name" value="DUF436"/>
    <property type="match status" value="1"/>
</dbReference>
<evidence type="ECO:0000313" key="3">
    <source>
        <dbReference type="Proteomes" id="UP000644756"/>
    </source>
</evidence>
<proteinExistence type="inferred from homology"/>
<organism evidence="2 3">
    <name type="scientific">Paenibacillus abyssi</name>
    <dbReference type="NCBI Taxonomy" id="1340531"/>
    <lineage>
        <taxon>Bacteria</taxon>
        <taxon>Bacillati</taxon>
        <taxon>Bacillota</taxon>
        <taxon>Bacilli</taxon>
        <taxon>Bacillales</taxon>
        <taxon>Paenibacillaceae</taxon>
        <taxon>Paenibacillus</taxon>
    </lineage>
</organism>
<dbReference type="AlphaFoldDB" id="A0A917FNN7"/>
<dbReference type="InterPro" id="IPR028345">
    <property type="entry name" value="Antibiotic_NAT-like"/>
</dbReference>
<dbReference type="SUPFAM" id="SSF110710">
    <property type="entry name" value="TTHA0583/YokD-like"/>
    <property type="match status" value="1"/>
</dbReference>
<reference evidence="2" key="2">
    <citation type="submission" date="2020-09" db="EMBL/GenBank/DDBJ databases">
        <authorList>
            <person name="Sun Q."/>
            <person name="Zhou Y."/>
        </authorList>
    </citation>
    <scope>NUCLEOTIDE SEQUENCE</scope>
    <source>
        <strain evidence="2">CGMCC 1.12987</strain>
    </source>
</reference>
<sequence>MSELDLRLIAGQVETVVRELVDAAKLGAGRLLVIGTSTSEVLGRHIGTSGTLEAARSIFDGVEVVRREVGFYPVYQCCEHLNRALVTTREAMERYGLEEVAAVPVPKAGGSMAAYAYRNLQAATLVETVQAHAGIDIGDTLIGMHLRRVAVPVRPSIRTIGAAHVTMAVTRPKLIGGARAVYTLDPELPAVASNPESPGSTCE</sequence>